<sequence>MRHRTFLLCLAVLCFLFFLLGNAGLAITDPVESNYALTAKEMVASGDWLSPQIYGIYWYDKPIFIYWMLCLSYSAFGFTDFAARLPGAFFSAVSVLLAAWYMLRRTQRLLAAALLAAMTTTSLEVWAIGHSVITDQMLFFFTSATMFFTYIGLTEKKPAYIRGAYVMAALAVLTKGPVGIVLPGIFFLIFIAIRRNTTYAKRLFPLGGILLFFAICLPWYGMMYARHGMDFINGFLGFNNVVRATISEHPKMNVWYYYLLLVPVSLLPWTGPCLYALWKRRRFSDEYVYMTLWALGTIIFYSLMATKYPTYSYVANMPLLYLGALYLHALGQKTSRRLWFLVTGPALFFWLLLFSAGIGIKPADFTLHSLTELLIFIPIAAAILLLAQWKRAFPAIPVIITTGTALIYLILMYQVLIPFYAYRSATALLPAASSFHGQLYFFEEYHTSFVYYTGLPAIYTAPSNYDDNVRLNRDEIWSKKHLFPTEEADVLIDRLRRHEPVWLIVPDSKYKHFMQSEFHDLTRPVGAYGEYHVFTSL</sequence>
<evidence type="ECO:0000256" key="8">
    <source>
        <dbReference type="SAM" id="Phobius"/>
    </source>
</evidence>
<evidence type="ECO:0000313" key="10">
    <source>
        <dbReference type="EMBL" id="KMO86024.1"/>
    </source>
</evidence>
<evidence type="ECO:0000256" key="2">
    <source>
        <dbReference type="ARBA" id="ARBA00022475"/>
    </source>
</evidence>
<feature type="transmembrane region" description="Helical" evidence="8">
    <location>
        <begin position="398"/>
        <end position="422"/>
    </location>
</feature>
<comment type="subcellular location">
    <subcellularLocation>
        <location evidence="1">Cell membrane</location>
        <topology evidence="1">Multi-pass membrane protein</topology>
    </subcellularLocation>
</comment>
<name>A0A0J6WU27_9FIRM</name>
<proteinExistence type="predicted"/>
<evidence type="ECO:0000259" key="9">
    <source>
        <dbReference type="Pfam" id="PF13231"/>
    </source>
</evidence>
<evidence type="ECO:0000256" key="6">
    <source>
        <dbReference type="ARBA" id="ARBA00022989"/>
    </source>
</evidence>
<keyword evidence="6 8" id="KW-1133">Transmembrane helix</keyword>
<protein>
    <submittedName>
        <fullName evidence="10">Dolichyl-phosphate-mannose-protein mannosyltransferase</fullName>
    </submittedName>
</protein>
<evidence type="ECO:0000256" key="3">
    <source>
        <dbReference type="ARBA" id="ARBA00022676"/>
    </source>
</evidence>
<feature type="transmembrane region" description="Helical" evidence="8">
    <location>
        <begin position="366"/>
        <end position="386"/>
    </location>
</feature>
<evidence type="ECO:0000256" key="1">
    <source>
        <dbReference type="ARBA" id="ARBA00004651"/>
    </source>
</evidence>
<dbReference type="PANTHER" id="PTHR33908:SF3">
    <property type="entry name" value="UNDECAPRENYL PHOSPHATE-ALPHA-4-AMINO-4-DEOXY-L-ARABINOSE ARABINOSYL TRANSFERASE"/>
    <property type="match status" value="1"/>
</dbReference>
<dbReference type="InterPro" id="IPR050297">
    <property type="entry name" value="LipidA_mod_glycosyltrf_83"/>
</dbReference>
<dbReference type="PANTHER" id="PTHR33908">
    <property type="entry name" value="MANNOSYLTRANSFERASE YKCB-RELATED"/>
    <property type="match status" value="1"/>
</dbReference>
<feature type="transmembrane region" description="Helical" evidence="8">
    <location>
        <begin position="136"/>
        <end position="153"/>
    </location>
</feature>
<dbReference type="PATRIC" id="fig|1122219.3.peg.1915"/>
<dbReference type="AlphaFoldDB" id="A0A0J6WU27"/>
<dbReference type="GO" id="GO:0005886">
    <property type="term" value="C:plasma membrane"/>
    <property type="evidence" value="ECO:0007669"/>
    <property type="project" value="UniProtKB-SubCell"/>
</dbReference>
<keyword evidence="2" id="KW-1003">Cell membrane</keyword>
<feature type="transmembrane region" description="Helical" evidence="8">
    <location>
        <begin position="255"/>
        <end position="278"/>
    </location>
</feature>
<dbReference type="GO" id="GO:0009103">
    <property type="term" value="P:lipopolysaccharide biosynthetic process"/>
    <property type="evidence" value="ECO:0007669"/>
    <property type="project" value="UniProtKB-ARBA"/>
</dbReference>
<keyword evidence="4 10" id="KW-0808">Transferase</keyword>
<accession>A0A0J6WU27</accession>
<feature type="transmembrane region" description="Helical" evidence="8">
    <location>
        <begin position="165"/>
        <end position="191"/>
    </location>
</feature>
<evidence type="ECO:0000256" key="4">
    <source>
        <dbReference type="ARBA" id="ARBA00022679"/>
    </source>
</evidence>
<dbReference type="Proteomes" id="UP000036503">
    <property type="component" value="Unassembled WGS sequence"/>
</dbReference>
<keyword evidence="5 8" id="KW-0812">Transmembrane</keyword>
<evidence type="ECO:0000313" key="11">
    <source>
        <dbReference type="Proteomes" id="UP000036503"/>
    </source>
</evidence>
<gene>
    <name evidence="10" type="ORF">AB840_10365</name>
</gene>
<evidence type="ECO:0000256" key="5">
    <source>
        <dbReference type="ARBA" id="ARBA00022692"/>
    </source>
</evidence>
<feature type="transmembrane region" description="Helical" evidence="8">
    <location>
        <begin position="338"/>
        <end position="360"/>
    </location>
</feature>
<keyword evidence="7 8" id="KW-0472">Membrane</keyword>
<organism evidence="10 11">
    <name type="scientific">Megasphaera cerevisiae DSM 20462</name>
    <dbReference type="NCBI Taxonomy" id="1122219"/>
    <lineage>
        <taxon>Bacteria</taxon>
        <taxon>Bacillati</taxon>
        <taxon>Bacillota</taxon>
        <taxon>Negativicutes</taxon>
        <taxon>Veillonellales</taxon>
        <taxon>Veillonellaceae</taxon>
        <taxon>Megasphaera</taxon>
    </lineage>
</organism>
<dbReference type="RefSeq" id="WP_048514771.1">
    <property type="nucleotide sequence ID" value="NZ_FUXD01000033.1"/>
</dbReference>
<feature type="transmembrane region" description="Helical" evidence="8">
    <location>
        <begin position="203"/>
        <end position="221"/>
    </location>
</feature>
<feature type="transmembrane region" description="Helical" evidence="8">
    <location>
        <begin position="85"/>
        <end position="103"/>
    </location>
</feature>
<dbReference type="GO" id="GO:0010041">
    <property type="term" value="P:response to iron(III) ion"/>
    <property type="evidence" value="ECO:0007669"/>
    <property type="project" value="TreeGrafter"/>
</dbReference>
<dbReference type="InterPro" id="IPR038731">
    <property type="entry name" value="RgtA/B/C-like"/>
</dbReference>
<reference evidence="10 11" key="1">
    <citation type="submission" date="2015-06" db="EMBL/GenBank/DDBJ databases">
        <title>Draft genome sequence of beer spoilage bacterium Megasphaera cerevisiae type strain 20462.</title>
        <authorList>
            <person name="Kutumbaka K."/>
            <person name="Pasmowitz J."/>
            <person name="Mategko J."/>
            <person name="Reyes D."/>
            <person name="Friedrich A."/>
            <person name="Han S."/>
            <person name="Martens-Habbena W."/>
            <person name="Neal-McKinney J."/>
            <person name="Janagama H.K."/>
            <person name="Nadala C."/>
            <person name="Samadpour M."/>
        </authorList>
    </citation>
    <scope>NUCLEOTIDE SEQUENCE [LARGE SCALE GENOMIC DNA]</scope>
    <source>
        <strain evidence="10 11">DSM 20462</strain>
    </source>
</reference>
<feature type="transmembrane region" description="Helical" evidence="8">
    <location>
        <begin position="310"/>
        <end position="331"/>
    </location>
</feature>
<feature type="transmembrane region" description="Helical" evidence="8">
    <location>
        <begin position="287"/>
        <end position="304"/>
    </location>
</feature>
<feature type="transmembrane region" description="Helical" evidence="8">
    <location>
        <begin position="109"/>
        <end position="129"/>
    </location>
</feature>
<dbReference type="InParanoid" id="A0A0J6WU27"/>
<dbReference type="OrthoDB" id="9775035at2"/>
<comment type="caution">
    <text evidence="10">The sequence shown here is derived from an EMBL/GenBank/DDBJ whole genome shotgun (WGS) entry which is preliminary data.</text>
</comment>
<feature type="transmembrane region" description="Helical" evidence="8">
    <location>
        <begin position="56"/>
        <end position="78"/>
    </location>
</feature>
<dbReference type="EMBL" id="LEKT01000036">
    <property type="protein sequence ID" value="KMO86024.1"/>
    <property type="molecule type" value="Genomic_DNA"/>
</dbReference>
<evidence type="ECO:0000256" key="7">
    <source>
        <dbReference type="ARBA" id="ARBA00023136"/>
    </source>
</evidence>
<dbReference type="STRING" id="39029.BSR42_01895"/>
<keyword evidence="11" id="KW-1185">Reference proteome</keyword>
<dbReference type="GO" id="GO:0016763">
    <property type="term" value="F:pentosyltransferase activity"/>
    <property type="evidence" value="ECO:0007669"/>
    <property type="project" value="TreeGrafter"/>
</dbReference>
<feature type="domain" description="Glycosyltransferase RgtA/B/C/D-like" evidence="9">
    <location>
        <begin position="60"/>
        <end position="219"/>
    </location>
</feature>
<keyword evidence="3 10" id="KW-0328">Glycosyltransferase</keyword>
<dbReference type="Pfam" id="PF13231">
    <property type="entry name" value="PMT_2"/>
    <property type="match status" value="1"/>
</dbReference>